<dbReference type="PROSITE" id="PS00092">
    <property type="entry name" value="N6_MTASE"/>
    <property type="match status" value="1"/>
</dbReference>
<evidence type="ECO:0000313" key="5">
    <source>
        <dbReference type="Proteomes" id="UP000006085"/>
    </source>
</evidence>
<dbReference type="AlphaFoldDB" id="K1M2H0"/>
<dbReference type="GO" id="GO:0008757">
    <property type="term" value="F:S-adenosylmethionine-dependent methyltransferase activity"/>
    <property type="evidence" value="ECO:0007669"/>
    <property type="project" value="UniProtKB-ARBA"/>
</dbReference>
<dbReference type="HOGENOM" id="CLU_074810_0_0_10"/>
<dbReference type="Gene3D" id="3.40.50.150">
    <property type="entry name" value="Vaccinia Virus protein VP39"/>
    <property type="match status" value="1"/>
</dbReference>
<dbReference type="OrthoDB" id="32195at2"/>
<evidence type="ECO:0000259" key="3">
    <source>
        <dbReference type="Pfam" id="PF05175"/>
    </source>
</evidence>
<dbReference type="EMBL" id="AGYA01000025">
    <property type="protein sequence ID" value="EKB56568.1"/>
    <property type="molecule type" value="Genomic_DNA"/>
</dbReference>
<dbReference type="CDD" id="cd02440">
    <property type="entry name" value="AdoMet_MTases"/>
    <property type="match status" value="1"/>
</dbReference>
<keyword evidence="1" id="KW-0808">Transferase</keyword>
<dbReference type="InterPro" id="IPR002052">
    <property type="entry name" value="DNA_methylase_N6_adenine_CS"/>
</dbReference>
<keyword evidence="2" id="KW-0949">S-adenosyl-L-methionine</keyword>
<keyword evidence="1" id="KW-0489">Methyltransferase</keyword>
<dbReference type="eggNOG" id="COG2263">
    <property type="taxonomic scope" value="Bacteria"/>
</dbReference>
<comment type="caution">
    <text evidence="4">The sequence shown here is derived from an EMBL/GenBank/DDBJ whole genome shotgun (WGS) entry which is preliminary data.</text>
</comment>
<accession>K1M2H0</accession>
<keyword evidence="5" id="KW-1185">Reference proteome</keyword>
<dbReference type="InterPro" id="IPR029063">
    <property type="entry name" value="SAM-dependent_MTases_sf"/>
</dbReference>
<dbReference type="InterPro" id="IPR007848">
    <property type="entry name" value="Small_mtfrase_dom"/>
</dbReference>
<reference evidence="4 5" key="1">
    <citation type="submission" date="2012-07" db="EMBL/GenBank/DDBJ databases">
        <title>The Genome Sequence of Bergeyella zoohelcum ATCC 43767.</title>
        <authorList>
            <consortium name="The Broad Institute Genome Sequencing Platform"/>
            <person name="Earl A."/>
            <person name="Ward D."/>
            <person name="Feldgarden M."/>
            <person name="Gevers D."/>
            <person name="Huys G."/>
            <person name="Walker B."/>
            <person name="Young S.K."/>
            <person name="Zeng Q."/>
            <person name="Gargeya S."/>
            <person name="Fitzgerald M."/>
            <person name="Haas B."/>
            <person name="Abouelleil A."/>
            <person name="Alvarado L."/>
            <person name="Arachchi H.M."/>
            <person name="Berlin A.M."/>
            <person name="Chapman S.B."/>
            <person name="Goldberg J."/>
            <person name="Griggs A."/>
            <person name="Gujja S."/>
            <person name="Hansen M."/>
            <person name="Howarth C."/>
            <person name="Imamovic A."/>
            <person name="Larimer J."/>
            <person name="McCowen C."/>
            <person name="Montmayeur A."/>
            <person name="Murphy C."/>
            <person name="Neiman D."/>
            <person name="Pearson M."/>
            <person name="Priest M."/>
            <person name="Roberts A."/>
            <person name="Saif S."/>
            <person name="Shea T."/>
            <person name="Sisk P."/>
            <person name="Sykes S."/>
            <person name="Wortman J."/>
            <person name="Nusbaum C."/>
            <person name="Birren B."/>
        </authorList>
    </citation>
    <scope>NUCLEOTIDE SEQUENCE [LARGE SCALE GENOMIC DNA]</scope>
    <source>
        <strain evidence="4 5">ATCC 43767</strain>
    </source>
</reference>
<evidence type="ECO:0000313" key="4">
    <source>
        <dbReference type="EMBL" id="EKB56568.1"/>
    </source>
</evidence>
<dbReference type="GO" id="GO:0008170">
    <property type="term" value="F:N-methyltransferase activity"/>
    <property type="evidence" value="ECO:0007669"/>
    <property type="project" value="UniProtKB-ARBA"/>
</dbReference>
<dbReference type="SUPFAM" id="SSF53335">
    <property type="entry name" value="S-adenosyl-L-methionine-dependent methyltransferases"/>
    <property type="match status" value="1"/>
</dbReference>
<name>K1M2H0_9FLAO</name>
<protein>
    <recommendedName>
        <fullName evidence="3">Methyltransferase small domain-containing protein</fullName>
    </recommendedName>
</protein>
<evidence type="ECO:0000256" key="1">
    <source>
        <dbReference type="ARBA" id="ARBA00022603"/>
    </source>
</evidence>
<proteinExistence type="predicted"/>
<dbReference type="RefSeq" id="WP_002663413.1">
    <property type="nucleotide sequence ID" value="NZ_JH932293.1"/>
</dbReference>
<evidence type="ECO:0000256" key="2">
    <source>
        <dbReference type="ARBA" id="ARBA00022691"/>
    </source>
</evidence>
<sequence>MKLTKKQATLHNEAEVLLKKERLTEDDKYFIMEHWHEAATNVNSIAGAFFTPLQLAMDFANCCIPEGAKVIDLCAGIGKLAFFAHHFKKCSVTCVELNPDYVRVGRKILPEAEWLNASITDGAILELSDFDIAISNPPFGLIKTASNKTCKRYTGSEFEFITMDIASQVAQLGTFIVPQKSTPFKFSQNTHYERVKPVAKLDKFLKETGFEMEINACIDTACYLNDWNGVSPLCEVIEIDFRGK</sequence>
<gene>
    <name evidence="4" type="ORF">HMPREF9699_01297</name>
</gene>
<dbReference type="STRING" id="883096.HMPREF9699_01297"/>
<dbReference type="Proteomes" id="UP000006085">
    <property type="component" value="Unassembled WGS sequence"/>
</dbReference>
<dbReference type="GO" id="GO:0003676">
    <property type="term" value="F:nucleic acid binding"/>
    <property type="evidence" value="ECO:0007669"/>
    <property type="project" value="InterPro"/>
</dbReference>
<dbReference type="Pfam" id="PF05175">
    <property type="entry name" value="MTS"/>
    <property type="match status" value="1"/>
</dbReference>
<feature type="domain" description="Methyltransferase small" evidence="3">
    <location>
        <begin position="67"/>
        <end position="146"/>
    </location>
</feature>
<organism evidence="4 5">
    <name type="scientific">Bergeyella zoohelcum ATCC 43767</name>
    <dbReference type="NCBI Taxonomy" id="883096"/>
    <lineage>
        <taxon>Bacteria</taxon>
        <taxon>Pseudomonadati</taxon>
        <taxon>Bacteroidota</taxon>
        <taxon>Flavobacteriia</taxon>
        <taxon>Flavobacteriales</taxon>
        <taxon>Weeksellaceae</taxon>
        <taxon>Bergeyella</taxon>
    </lineage>
</organism>
<dbReference type="GO" id="GO:0032259">
    <property type="term" value="P:methylation"/>
    <property type="evidence" value="ECO:0007669"/>
    <property type="project" value="UniProtKB-KW"/>
</dbReference>